<dbReference type="PANTHER" id="PTHR33279:SF6">
    <property type="entry name" value="SULFUR CARRIER PROTEIN YEDF-RELATED"/>
    <property type="match status" value="1"/>
</dbReference>
<sequence length="79" mass="8636">MTEATEQRIDLTGKRCVLVTAALAEAVATLKPGETIEAYSDDPVAHILVKRWCKDTGNELVSAEKEGNGWRLVIRKGNP</sequence>
<organism evidence="3 4">
    <name type="scientific">Candidatus Fervidibacter sacchari</name>
    <dbReference type="NCBI Taxonomy" id="1448929"/>
    <lineage>
        <taxon>Bacteria</taxon>
        <taxon>Candidatus Fervidibacterota</taxon>
        <taxon>Candidatus Fervidibacter</taxon>
    </lineage>
</organism>
<accession>A0ABT2EMF8</accession>
<feature type="domain" description="UPF0033" evidence="2">
    <location>
        <begin position="8"/>
        <end position="76"/>
    </location>
</feature>
<reference evidence="3 4" key="1">
    <citation type="submission" date="2022-08" db="EMBL/GenBank/DDBJ databases">
        <title>Bacterial and archaeal communities from various locations to study Microbial Dark Matter (Phase II).</title>
        <authorList>
            <person name="Stepanauskas R."/>
        </authorList>
    </citation>
    <scope>NUCLEOTIDE SEQUENCE [LARGE SCALE GENOMIC DNA]</scope>
    <source>
        <strain evidence="3 4">PD1</strain>
    </source>
</reference>
<name>A0ABT2EMF8_9BACT</name>
<dbReference type="Pfam" id="PF01206">
    <property type="entry name" value="TusA"/>
    <property type="match status" value="1"/>
</dbReference>
<gene>
    <name evidence="3" type="ORF">M2350_001539</name>
</gene>
<comment type="similarity">
    <text evidence="1">Belongs to the sulfur carrier protein TusA family.</text>
</comment>
<dbReference type="Proteomes" id="UP001204798">
    <property type="component" value="Unassembled WGS sequence"/>
</dbReference>
<comment type="caution">
    <text evidence="3">The sequence shown here is derived from an EMBL/GenBank/DDBJ whole genome shotgun (WGS) entry which is preliminary data.</text>
</comment>
<dbReference type="CDD" id="cd00291">
    <property type="entry name" value="SirA_YedF_YeeD"/>
    <property type="match status" value="1"/>
</dbReference>
<dbReference type="RefSeq" id="WP_018196545.1">
    <property type="nucleotide sequence ID" value="NZ_CP130454.1"/>
</dbReference>
<evidence type="ECO:0000256" key="1">
    <source>
        <dbReference type="ARBA" id="ARBA00008984"/>
    </source>
</evidence>
<dbReference type="InterPro" id="IPR001455">
    <property type="entry name" value="TusA-like"/>
</dbReference>
<evidence type="ECO:0000313" key="3">
    <source>
        <dbReference type="EMBL" id="MCS3919139.1"/>
    </source>
</evidence>
<protein>
    <submittedName>
        <fullName evidence="3">TusA-related sulfurtransferase</fullName>
    </submittedName>
</protein>
<proteinExistence type="inferred from homology"/>
<dbReference type="Gene3D" id="3.30.110.40">
    <property type="entry name" value="TusA-like domain"/>
    <property type="match status" value="1"/>
</dbReference>
<dbReference type="PANTHER" id="PTHR33279">
    <property type="entry name" value="SULFUR CARRIER PROTEIN YEDF-RELATED"/>
    <property type="match status" value="1"/>
</dbReference>
<dbReference type="SUPFAM" id="SSF64307">
    <property type="entry name" value="SirA-like"/>
    <property type="match status" value="1"/>
</dbReference>
<evidence type="ECO:0000259" key="2">
    <source>
        <dbReference type="Pfam" id="PF01206"/>
    </source>
</evidence>
<evidence type="ECO:0000313" key="4">
    <source>
        <dbReference type="Proteomes" id="UP001204798"/>
    </source>
</evidence>
<keyword evidence="4" id="KW-1185">Reference proteome</keyword>
<dbReference type="InterPro" id="IPR036868">
    <property type="entry name" value="TusA-like_sf"/>
</dbReference>
<dbReference type="EMBL" id="JANUCP010000002">
    <property type="protein sequence ID" value="MCS3919139.1"/>
    <property type="molecule type" value="Genomic_DNA"/>
</dbReference>